<sequence>MFKIKKTRIKKYSKLNIIVMIILVVTFGSYILQQQHTHHHESKTISRRKTTNQLSDKNNNNAMSSSRPSGAEYQMRIGPLADPNDKQPTSNAWIDPNGSGYYFGDGPFDVPDQNGHHQWIDPEKAGWTKTPDDDINEGYDNAGN</sequence>
<organism evidence="3 4">
    <name type="scientific">Leuconostoc kimchii</name>
    <dbReference type="NCBI Taxonomy" id="136609"/>
    <lineage>
        <taxon>Bacteria</taxon>
        <taxon>Bacillati</taxon>
        <taxon>Bacillota</taxon>
        <taxon>Bacilli</taxon>
        <taxon>Lactobacillales</taxon>
        <taxon>Lactobacillaceae</taxon>
        <taxon>Leuconostoc</taxon>
    </lineage>
</organism>
<evidence type="ECO:0000256" key="1">
    <source>
        <dbReference type="SAM" id="MobiDB-lite"/>
    </source>
</evidence>
<keyword evidence="2" id="KW-0472">Membrane</keyword>
<evidence type="ECO:0000313" key="3">
    <source>
        <dbReference type="EMBL" id="QBR48418.1"/>
    </source>
</evidence>
<feature type="compositionally biased region" description="Basic and acidic residues" evidence="1">
    <location>
        <begin position="114"/>
        <end position="132"/>
    </location>
</feature>
<evidence type="ECO:0000313" key="4">
    <source>
        <dbReference type="Proteomes" id="UP000295756"/>
    </source>
</evidence>
<keyword evidence="2" id="KW-1133">Transmembrane helix</keyword>
<keyword evidence="2" id="KW-0812">Transmembrane</keyword>
<feature type="transmembrane region" description="Helical" evidence="2">
    <location>
        <begin position="12"/>
        <end position="32"/>
    </location>
</feature>
<protein>
    <recommendedName>
        <fullName evidence="5">OCRE domain-containing protein</fullName>
    </recommendedName>
</protein>
<proteinExistence type="predicted"/>
<dbReference type="EMBL" id="CP037939">
    <property type="protein sequence ID" value="QBR48418.1"/>
    <property type="molecule type" value="Genomic_DNA"/>
</dbReference>
<keyword evidence="4" id="KW-1185">Reference proteome</keyword>
<accession>A0ABX5SPI9</accession>
<name>A0ABX5SPI9_9LACO</name>
<feature type="compositionally biased region" description="Polar residues" evidence="1">
    <location>
        <begin position="51"/>
        <end position="68"/>
    </location>
</feature>
<reference evidence="3 4" key="1">
    <citation type="submission" date="2019-03" db="EMBL/GenBank/DDBJ databases">
        <title>Complete Genome Sequence of Leuconostoc kimchii strain NKJ218 Isolated from Homemade Kimchi.</title>
        <authorList>
            <person name="Jung J.Y."/>
            <person name="Jin H.M."/>
            <person name="Jung J.-W."/>
            <person name="Lee S.-Y."/>
            <person name="Ryu B.-G."/>
            <person name="Han S.-S."/>
            <person name="Kang H.K."/>
            <person name="Choi H.W."/>
            <person name="Chung E.J."/>
            <person name="Choi K.-M."/>
        </authorList>
    </citation>
    <scope>NUCLEOTIDE SEQUENCE [LARGE SCALE GENOMIC DNA]</scope>
    <source>
        <strain evidence="3 4">NKJ218</strain>
    </source>
</reference>
<feature type="region of interest" description="Disordered" evidence="1">
    <location>
        <begin position="37"/>
        <end position="144"/>
    </location>
</feature>
<gene>
    <name evidence="3" type="ORF">EW139_00575</name>
</gene>
<evidence type="ECO:0008006" key="5">
    <source>
        <dbReference type="Google" id="ProtNLM"/>
    </source>
</evidence>
<evidence type="ECO:0000256" key="2">
    <source>
        <dbReference type="SAM" id="Phobius"/>
    </source>
</evidence>
<feature type="compositionally biased region" description="Basic residues" evidence="1">
    <location>
        <begin position="37"/>
        <end position="50"/>
    </location>
</feature>
<dbReference type="Proteomes" id="UP000295756">
    <property type="component" value="Chromosome"/>
</dbReference>